<evidence type="ECO:0000256" key="4">
    <source>
        <dbReference type="ARBA" id="ARBA00022692"/>
    </source>
</evidence>
<dbReference type="Proteomes" id="UP000824469">
    <property type="component" value="Unassembled WGS sequence"/>
</dbReference>
<comment type="subcellular location">
    <subcellularLocation>
        <location evidence="1">Membrane</location>
        <topology evidence="1">Multi-pass membrane protein</topology>
    </subcellularLocation>
</comment>
<evidence type="ECO:0000313" key="11">
    <source>
        <dbReference type="EMBL" id="KAH9318569.1"/>
    </source>
</evidence>
<dbReference type="InterPro" id="IPR004813">
    <property type="entry name" value="OPT"/>
</dbReference>
<evidence type="ECO:0000256" key="3">
    <source>
        <dbReference type="ARBA" id="ARBA00022448"/>
    </source>
</evidence>
<dbReference type="GO" id="GO:0016020">
    <property type="term" value="C:membrane"/>
    <property type="evidence" value="ECO:0007669"/>
    <property type="project" value="UniProtKB-SubCell"/>
</dbReference>
<protein>
    <recommendedName>
        <fullName evidence="13">Oligopeptide transporter</fullName>
    </recommendedName>
</protein>
<keyword evidence="5" id="KW-0571">Peptide transport</keyword>
<feature type="transmembrane region" description="Helical" evidence="10">
    <location>
        <begin position="94"/>
        <end position="114"/>
    </location>
</feature>
<comment type="similarity">
    <text evidence="2">Belongs to the oligopeptide OPT transporter (TC 2.A.67.1) family.</text>
</comment>
<keyword evidence="8 10" id="KW-0472">Membrane</keyword>
<dbReference type="NCBIfam" id="TIGR00727">
    <property type="entry name" value="ISP4_OPT"/>
    <property type="match status" value="1"/>
</dbReference>
<feature type="transmembrane region" description="Helical" evidence="10">
    <location>
        <begin position="439"/>
        <end position="458"/>
    </location>
</feature>
<comment type="caution">
    <text evidence="11">The sequence shown here is derived from an EMBL/GenBank/DDBJ whole genome shotgun (WGS) entry which is preliminary data.</text>
</comment>
<feature type="compositionally biased region" description="Basic and acidic residues" evidence="9">
    <location>
        <begin position="1"/>
        <end position="11"/>
    </location>
</feature>
<gene>
    <name evidence="11" type="ORF">KI387_020338</name>
</gene>
<dbReference type="GO" id="GO:0035673">
    <property type="term" value="F:oligopeptide transmembrane transporter activity"/>
    <property type="evidence" value="ECO:0007669"/>
    <property type="project" value="InterPro"/>
</dbReference>
<feature type="region of interest" description="Disordered" evidence="9">
    <location>
        <begin position="1"/>
        <end position="21"/>
    </location>
</feature>
<evidence type="ECO:0000256" key="8">
    <source>
        <dbReference type="ARBA" id="ARBA00023136"/>
    </source>
</evidence>
<evidence type="ECO:0000256" key="5">
    <source>
        <dbReference type="ARBA" id="ARBA00022856"/>
    </source>
</evidence>
<keyword evidence="4 10" id="KW-0812">Transmembrane</keyword>
<accession>A0AA38GBE1</accession>
<evidence type="ECO:0000256" key="7">
    <source>
        <dbReference type="ARBA" id="ARBA00022989"/>
    </source>
</evidence>
<feature type="transmembrane region" description="Helical" evidence="10">
    <location>
        <begin position="178"/>
        <end position="197"/>
    </location>
</feature>
<feature type="transmembrane region" description="Helical" evidence="10">
    <location>
        <begin position="625"/>
        <end position="641"/>
    </location>
</feature>
<feature type="transmembrane region" description="Helical" evidence="10">
    <location>
        <begin position="554"/>
        <end position="576"/>
    </location>
</feature>
<feature type="transmembrane region" description="Helical" evidence="10">
    <location>
        <begin position="145"/>
        <end position="166"/>
    </location>
</feature>
<reference evidence="11 12" key="1">
    <citation type="journal article" date="2021" name="Nat. Plants">
        <title>The Taxus genome provides insights into paclitaxel biosynthesis.</title>
        <authorList>
            <person name="Xiong X."/>
            <person name="Gou J."/>
            <person name="Liao Q."/>
            <person name="Li Y."/>
            <person name="Zhou Q."/>
            <person name="Bi G."/>
            <person name="Li C."/>
            <person name="Du R."/>
            <person name="Wang X."/>
            <person name="Sun T."/>
            <person name="Guo L."/>
            <person name="Liang H."/>
            <person name="Lu P."/>
            <person name="Wu Y."/>
            <person name="Zhang Z."/>
            <person name="Ro D.K."/>
            <person name="Shang Y."/>
            <person name="Huang S."/>
            <person name="Yan J."/>
        </authorList>
    </citation>
    <scope>NUCLEOTIDE SEQUENCE [LARGE SCALE GENOMIC DNA]</scope>
    <source>
        <strain evidence="11">Ta-2019</strain>
    </source>
</reference>
<dbReference type="OMA" id="SYCVWPQ"/>
<keyword evidence="3" id="KW-0813">Transport</keyword>
<keyword evidence="7 10" id="KW-1133">Transmembrane helix</keyword>
<feature type="transmembrane region" description="Helical" evidence="10">
    <location>
        <begin position="700"/>
        <end position="721"/>
    </location>
</feature>
<dbReference type="NCBIfam" id="TIGR00728">
    <property type="entry name" value="OPT_sfam"/>
    <property type="match status" value="1"/>
</dbReference>
<feature type="transmembrane region" description="Helical" evidence="10">
    <location>
        <begin position="233"/>
        <end position="252"/>
    </location>
</feature>
<dbReference type="PANTHER" id="PTHR22601">
    <property type="entry name" value="ISP4 LIKE PROTEIN"/>
    <property type="match status" value="1"/>
</dbReference>
<evidence type="ECO:0000256" key="9">
    <source>
        <dbReference type="SAM" id="MobiDB-lite"/>
    </source>
</evidence>
<sequence length="772" mass="86165">MAGIELARDRSISSNTDESGMRVKEMSEFGVMGKETSSENKVADQSPIEEVALTVPATDDPTQPVLTIRTWVLGVICCITLAFLNQFFGYRSIALSISSVAAQIVVLPVGRFLAATVPDKKLRIPGTKWGFSLNPGPFSMKEHTLITIFASAGSGGVYAVNIFTIVKAFYHINIDPVAIWMLVITTQMLGFGWAGIFRKLLVESSYMWWPTNLVQVSLFRALHEKDRRPKGGLTRLQFFIIVMACSFAYYVVPNLFFPAISNLSILCYIWKKSVTVQQIGSGIAGLGVGSIGLDWNTIAGFLGTPLATPWFAIANVMAGFLFVVYILTPFLYWNNVYSAKKFPIFDSALYTKHGQPYKVSDIIGKNFQFNEQAYNQYGAIHMTAFFAVTYGVGFATLSATISHVCLFHGREIWQQTRASLKDKSVDVHTRLMKTNYKSVPQWWFIIMLVFMLAVAMVACEGFNKQLQLPWWGILFACAIALAFTLPVGVIQATTNQQPGLNIITEYIIGYVYPGRPLANVAFKTYGYISMVQALAFLQDFKLGHYMKIPPRSMFAVQVLGTAIASTVYFGTAWWLLDTVPNICTHKNSEFTCPGDAVFYSASIIWGLVGPRRVFGNLGIYEKTNWFFLLGAVAPVFVWLIRKKFPNTKWLQYIHTPILIGATGNMPPAKPVNFIMWGMVGFIFNYIVFKRYKNWWVRHNYILSAGLDAGVAFLAILAYFTLQYEEIGINEVGQPDWWGSNGNFADNCKLAGCPIDSTVIVTPGVNDQCPVFN</sequence>
<evidence type="ECO:0000256" key="6">
    <source>
        <dbReference type="ARBA" id="ARBA00022927"/>
    </source>
</evidence>
<dbReference type="Pfam" id="PF03169">
    <property type="entry name" value="OPT"/>
    <property type="match status" value="1"/>
</dbReference>
<proteinExistence type="inferred from homology"/>
<evidence type="ECO:0000256" key="2">
    <source>
        <dbReference type="ARBA" id="ARBA00005484"/>
    </source>
</evidence>
<keyword evidence="6" id="KW-0653">Protein transport</keyword>
<feature type="transmembrane region" description="Helical" evidence="10">
    <location>
        <begin position="470"/>
        <end position="490"/>
    </location>
</feature>
<evidence type="ECO:0000313" key="12">
    <source>
        <dbReference type="Proteomes" id="UP000824469"/>
    </source>
</evidence>
<evidence type="ECO:0000256" key="10">
    <source>
        <dbReference type="SAM" id="Phobius"/>
    </source>
</evidence>
<feature type="transmembrane region" description="Helical" evidence="10">
    <location>
        <begin position="310"/>
        <end position="333"/>
    </location>
</feature>
<organism evidence="11 12">
    <name type="scientific">Taxus chinensis</name>
    <name type="common">Chinese yew</name>
    <name type="synonym">Taxus wallichiana var. chinensis</name>
    <dbReference type="NCBI Taxonomy" id="29808"/>
    <lineage>
        <taxon>Eukaryota</taxon>
        <taxon>Viridiplantae</taxon>
        <taxon>Streptophyta</taxon>
        <taxon>Embryophyta</taxon>
        <taxon>Tracheophyta</taxon>
        <taxon>Spermatophyta</taxon>
        <taxon>Pinopsida</taxon>
        <taxon>Pinidae</taxon>
        <taxon>Conifers II</taxon>
        <taxon>Cupressales</taxon>
        <taxon>Taxaceae</taxon>
        <taxon>Taxus</taxon>
    </lineage>
</organism>
<dbReference type="GO" id="GO:0015031">
    <property type="term" value="P:protein transport"/>
    <property type="evidence" value="ECO:0007669"/>
    <property type="project" value="UniProtKB-KW"/>
</dbReference>
<evidence type="ECO:0008006" key="13">
    <source>
        <dbReference type="Google" id="ProtNLM"/>
    </source>
</evidence>
<feature type="transmembrane region" description="Helical" evidence="10">
    <location>
        <begin position="671"/>
        <end position="688"/>
    </location>
</feature>
<keyword evidence="12" id="KW-1185">Reference proteome</keyword>
<evidence type="ECO:0000256" key="1">
    <source>
        <dbReference type="ARBA" id="ARBA00004141"/>
    </source>
</evidence>
<dbReference type="AlphaFoldDB" id="A0AA38GBE1"/>
<name>A0AA38GBE1_TAXCH</name>
<feature type="transmembrane region" description="Helical" evidence="10">
    <location>
        <begin position="71"/>
        <end position="88"/>
    </location>
</feature>
<dbReference type="EMBL" id="JAHRHJ020000004">
    <property type="protein sequence ID" value="KAH9318569.1"/>
    <property type="molecule type" value="Genomic_DNA"/>
</dbReference>
<dbReference type="InterPro" id="IPR004648">
    <property type="entry name" value="Oligpept_transpt"/>
</dbReference>